<dbReference type="SUPFAM" id="SSF46785">
    <property type="entry name" value="Winged helix' DNA-binding domain"/>
    <property type="match status" value="1"/>
</dbReference>
<sequence>MQITKFTDLGLRVLMYLTQEVNQSTVTINEIAKQFDVPRNHLIKVVSRLNKLNWVIATRGRAGGLKLGVLPSELKLGNVLRELENKTSLINCAEPLCVLSGQCNLKEILDHGLNSFYEEMNKYSLQSIVDHKTQQAVIKLHQRYVG</sequence>
<evidence type="ECO:0000256" key="1">
    <source>
        <dbReference type="ARBA" id="ARBA00023125"/>
    </source>
</evidence>
<dbReference type="InterPro" id="IPR036388">
    <property type="entry name" value="WH-like_DNA-bd_sf"/>
</dbReference>
<protein>
    <submittedName>
        <fullName evidence="2">BadM/Rrf2 family transcriptional regulator</fullName>
    </submittedName>
</protein>
<dbReference type="Pfam" id="PF02082">
    <property type="entry name" value="Rrf2"/>
    <property type="match status" value="1"/>
</dbReference>
<name>A0A351R7Y7_9PROT</name>
<dbReference type="GO" id="GO:0003700">
    <property type="term" value="F:DNA-binding transcription factor activity"/>
    <property type="evidence" value="ECO:0007669"/>
    <property type="project" value="TreeGrafter"/>
</dbReference>
<dbReference type="PANTHER" id="PTHR33221">
    <property type="entry name" value="WINGED HELIX-TURN-HELIX TRANSCRIPTIONAL REGULATOR, RRF2 FAMILY"/>
    <property type="match status" value="1"/>
</dbReference>
<evidence type="ECO:0000313" key="2">
    <source>
        <dbReference type="EMBL" id="HBA08158.1"/>
    </source>
</evidence>
<dbReference type="PROSITE" id="PS51197">
    <property type="entry name" value="HTH_RRF2_2"/>
    <property type="match status" value="1"/>
</dbReference>
<accession>A0A351R7Y7</accession>
<gene>
    <name evidence="2" type="ORF">DCW48_00190</name>
</gene>
<dbReference type="AlphaFoldDB" id="A0A351R7Y7"/>
<dbReference type="Gene3D" id="1.10.10.10">
    <property type="entry name" value="Winged helix-like DNA-binding domain superfamily/Winged helix DNA-binding domain"/>
    <property type="match status" value="1"/>
</dbReference>
<proteinExistence type="predicted"/>
<dbReference type="GO" id="GO:0003677">
    <property type="term" value="F:DNA binding"/>
    <property type="evidence" value="ECO:0007669"/>
    <property type="project" value="UniProtKB-KW"/>
</dbReference>
<dbReference type="Proteomes" id="UP000264313">
    <property type="component" value="Unassembled WGS sequence"/>
</dbReference>
<dbReference type="STRING" id="1132855.GCA_000384255_01651"/>
<organism evidence="2 3">
    <name type="scientific">Methylotenera mobilis</name>
    <dbReference type="NCBI Taxonomy" id="359408"/>
    <lineage>
        <taxon>Bacteria</taxon>
        <taxon>Pseudomonadati</taxon>
        <taxon>Pseudomonadota</taxon>
        <taxon>Betaproteobacteria</taxon>
        <taxon>Nitrosomonadales</taxon>
        <taxon>Methylophilaceae</taxon>
        <taxon>Methylotenera</taxon>
    </lineage>
</organism>
<evidence type="ECO:0000313" key="3">
    <source>
        <dbReference type="Proteomes" id="UP000264313"/>
    </source>
</evidence>
<keyword evidence="1" id="KW-0238">DNA-binding</keyword>
<dbReference type="InterPro" id="IPR036390">
    <property type="entry name" value="WH_DNA-bd_sf"/>
</dbReference>
<dbReference type="NCBIfam" id="TIGR00738">
    <property type="entry name" value="rrf2_super"/>
    <property type="match status" value="1"/>
</dbReference>
<reference evidence="2 3" key="1">
    <citation type="journal article" date="2018" name="Nat. Biotechnol.">
        <title>A standardized bacterial taxonomy based on genome phylogeny substantially revises the tree of life.</title>
        <authorList>
            <person name="Parks D.H."/>
            <person name="Chuvochina M."/>
            <person name="Waite D.W."/>
            <person name="Rinke C."/>
            <person name="Skarshewski A."/>
            <person name="Chaumeil P.A."/>
            <person name="Hugenholtz P."/>
        </authorList>
    </citation>
    <scope>NUCLEOTIDE SEQUENCE [LARGE SCALE GENOMIC DNA]</scope>
    <source>
        <strain evidence="2">UBA9958</strain>
    </source>
</reference>
<dbReference type="GO" id="GO:0005829">
    <property type="term" value="C:cytosol"/>
    <property type="evidence" value="ECO:0007669"/>
    <property type="project" value="TreeGrafter"/>
</dbReference>
<comment type="caution">
    <text evidence="2">The sequence shown here is derived from an EMBL/GenBank/DDBJ whole genome shotgun (WGS) entry which is preliminary data.</text>
</comment>
<dbReference type="PANTHER" id="PTHR33221:SF4">
    <property type="entry name" value="HTH-TYPE TRANSCRIPTIONAL REPRESSOR NSRR"/>
    <property type="match status" value="1"/>
</dbReference>
<dbReference type="InterPro" id="IPR000944">
    <property type="entry name" value="Tscrpt_reg_Rrf2"/>
</dbReference>
<dbReference type="EMBL" id="DNAA01000007">
    <property type="protein sequence ID" value="HBA08158.1"/>
    <property type="molecule type" value="Genomic_DNA"/>
</dbReference>